<dbReference type="PANTHER" id="PTHR30531:SF12">
    <property type="entry name" value="FLAGELLAR BIOSYNTHETIC PROTEIN FLHB"/>
    <property type="match status" value="1"/>
</dbReference>
<dbReference type="SUPFAM" id="SSF160544">
    <property type="entry name" value="EscU C-terminal domain-like"/>
    <property type="match status" value="1"/>
</dbReference>
<dbReference type="RefSeq" id="WP_175626689.1">
    <property type="nucleotide sequence ID" value="NZ_JADOEL010000003.1"/>
</dbReference>
<evidence type="ECO:0000256" key="1">
    <source>
        <dbReference type="ARBA" id="ARBA00010690"/>
    </source>
</evidence>
<dbReference type="PANTHER" id="PTHR30531">
    <property type="entry name" value="FLAGELLAR BIOSYNTHETIC PROTEIN FLHB"/>
    <property type="match status" value="1"/>
</dbReference>
<dbReference type="Gene3D" id="3.40.1690.10">
    <property type="entry name" value="secretion proteins EscU"/>
    <property type="match status" value="1"/>
</dbReference>
<keyword evidence="3" id="KW-1185">Reference proteome</keyword>
<comment type="caution">
    <text evidence="2">The sequence shown here is derived from an EMBL/GenBank/DDBJ whole genome shotgun (WGS) entry which is preliminary data.</text>
</comment>
<evidence type="ECO:0000313" key="2">
    <source>
        <dbReference type="EMBL" id="MBF8177156.1"/>
    </source>
</evidence>
<dbReference type="Proteomes" id="UP000657372">
    <property type="component" value="Unassembled WGS sequence"/>
</dbReference>
<dbReference type="InterPro" id="IPR006135">
    <property type="entry name" value="T3SS_substrate_exporter"/>
</dbReference>
<sequence>MDKPTPPQQAVALAYQSNDSAPRVVAKGRGAIAEQIIERAREHGVAIHESKELVALLLQVELDEHIPPALYRAVAELLAWLYRVEAAQQGGGNVS</sequence>
<accession>A0ABS0EQM4</accession>
<comment type="similarity">
    <text evidence="1">Belongs to the type III secretion exporter family.</text>
</comment>
<dbReference type="InterPro" id="IPR029025">
    <property type="entry name" value="T3SS_substrate_exporter_C"/>
</dbReference>
<reference evidence="2 3" key="1">
    <citation type="submission" date="2020-11" db="EMBL/GenBank/DDBJ databases">
        <title>WGS of Herminiimonas contaminans strain Marseille-Q4544 isolated from planarians Schmidtea mediterranea.</title>
        <authorList>
            <person name="Kangale L."/>
        </authorList>
    </citation>
    <scope>NUCLEOTIDE SEQUENCE [LARGE SCALE GENOMIC DNA]</scope>
    <source>
        <strain evidence="2 3">Marseille-Q4544</strain>
    </source>
</reference>
<dbReference type="EMBL" id="JADOEL010000003">
    <property type="protein sequence ID" value="MBF8177156.1"/>
    <property type="molecule type" value="Genomic_DNA"/>
</dbReference>
<gene>
    <name evidence="2" type="ORF">IXC47_05625</name>
</gene>
<evidence type="ECO:0000313" key="3">
    <source>
        <dbReference type="Proteomes" id="UP000657372"/>
    </source>
</evidence>
<name>A0ABS0EQM4_9BURK</name>
<protein>
    <submittedName>
        <fullName evidence="2">EscU/YscU/HrcU family type III secretion system export apparatus switch protein</fullName>
    </submittedName>
</protein>
<dbReference type="Pfam" id="PF01312">
    <property type="entry name" value="Bac_export_2"/>
    <property type="match status" value="1"/>
</dbReference>
<proteinExistence type="inferred from homology"/>
<organism evidence="2 3">
    <name type="scientific">Herminiimonas contaminans</name>
    <dbReference type="NCBI Taxonomy" id="1111140"/>
    <lineage>
        <taxon>Bacteria</taxon>
        <taxon>Pseudomonadati</taxon>
        <taxon>Pseudomonadota</taxon>
        <taxon>Betaproteobacteria</taxon>
        <taxon>Burkholderiales</taxon>
        <taxon>Oxalobacteraceae</taxon>
        <taxon>Herminiimonas</taxon>
    </lineage>
</organism>